<dbReference type="EMBL" id="LNNH01000012">
    <property type="protein sequence ID" value="KWW21380.1"/>
    <property type="molecule type" value="Genomic_DNA"/>
</dbReference>
<dbReference type="InterPro" id="IPR028978">
    <property type="entry name" value="Chorismate_lyase_/UTRA_dom_sf"/>
</dbReference>
<dbReference type="SUPFAM" id="SSF46785">
    <property type="entry name" value="Winged helix' DNA-binding domain"/>
    <property type="match status" value="1"/>
</dbReference>
<keyword evidence="6" id="KW-1185">Reference proteome</keyword>
<reference evidence="5 6" key="1">
    <citation type="submission" date="2015-11" db="EMBL/GenBank/DDBJ databases">
        <title>Genome Sequence of Bacillus simplex strain VanAntwerpen2.</title>
        <authorList>
            <person name="Couger M.B."/>
        </authorList>
    </citation>
    <scope>NUCLEOTIDE SEQUENCE [LARGE SCALE GENOMIC DNA]</scope>
    <source>
        <strain evidence="5 6">VanAntwerpen02</strain>
    </source>
</reference>
<dbReference type="PRINTS" id="PR00035">
    <property type="entry name" value="HTHGNTR"/>
</dbReference>
<evidence type="ECO:0000256" key="3">
    <source>
        <dbReference type="ARBA" id="ARBA00023163"/>
    </source>
</evidence>
<dbReference type="InterPro" id="IPR036390">
    <property type="entry name" value="WH_DNA-bd_sf"/>
</dbReference>
<dbReference type="Gene3D" id="3.40.1410.10">
    <property type="entry name" value="Chorismate lyase-like"/>
    <property type="match status" value="1"/>
</dbReference>
<dbReference type="PANTHER" id="PTHR44846:SF1">
    <property type="entry name" value="MANNOSYL-D-GLYCERATE TRANSPORT_METABOLISM SYSTEM REPRESSOR MNGR-RELATED"/>
    <property type="match status" value="1"/>
</dbReference>
<dbReference type="GO" id="GO:0003700">
    <property type="term" value="F:DNA-binding transcription factor activity"/>
    <property type="evidence" value="ECO:0007669"/>
    <property type="project" value="InterPro"/>
</dbReference>
<dbReference type="PANTHER" id="PTHR44846">
    <property type="entry name" value="MANNOSYL-D-GLYCERATE TRANSPORT/METABOLISM SYSTEM REPRESSOR MNGR-RELATED"/>
    <property type="match status" value="1"/>
</dbReference>
<evidence type="ECO:0000313" key="5">
    <source>
        <dbReference type="EMBL" id="KWW21380.1"/>
    </source>
</evidence>
<dbReference type="InterPro" id="IPR000524">
    <property type="entry name" value="Tscrpt_reg_HTH_GntR"/>
</dbReference>
<dbReference type="RefSeq" id="WP_061141728.1">
    <property type="nucleotide sequence ID" value="NZ_LNNH01000012.1"/>
</dbReference>
<dbReference type="Proteomes" id="UP000064189">
    <property type="component" value="Unassembled WGS sequence"/>
</dbReference>
<dbReference type="SUPFAM" id="SSF64288">
    <property type="entry name" value="Chorismate lyase-like"/>
    <property type="match status" value="1"/>
</dbReference>
<dbReference type="Pfam" id="PF00392">
    <property type="entry name" value="GntR"/>
    <property type="match status" value="1"/>
</dbReference>
<dbReference type="GO" id="GO:0003677">
    <property type="term" value="F:DNA binding"/>
    <property type="evidence" value="ECO:0007669"/>
    <property type="project" value="UniProtKB-KW"/>
</dbReference>
<evidence type="ECO:0000256" key="2">
    <source>
        <dbReference type="ARBA" id="ARBA00023125"/>
    </source>
</evidence>
<dbReference type="InterPro" id="IPR050679">
    <property type="entry name" value="Bact_HTH_transcr_reg"/>
</dbReference>
<sequence>MKNMIDANKNVALYLQVKDILVKRIQEKVWKANALIPTEQELMQEFDVSRTTLRQAISILVQDGLLEKKQGRGTIVKPQPLIGGSLGRLKGLAEEVTERGLTPNSKLLRANFTQDLYYETSMLQLAEGEEVFVIERIRFADDVPIAIERSCWPKHIGQMYEKHDLNSAKFYEILEGNGISLKRAKEKICAINATIYEADLLGIRGGEALLEMTRLSFGFDDKPLEFTITKYRSDKYHYDIDLFR</sequence>
<dbReference type="Pfam" id="PF07702">
    <property type="entry name" value="UTRA"/>
    <property type="match status" value="1"/>
</dbReference>
<evidence type="ECO:0000256" key="1">
    <source>
        <dbReference type="ARBA" id="ARBA00023015"/>
    </source>
</evidence>
<name>A0A109N0T2_9BACI</name>
<dbReference type="InterPro" id="IPR011663">
    <property type="entry name" value="UTRA"/>
</dbReference>
<dbReference type="AlphaFoldDB" id="A0A109N0T2"/>
<dbReference type="PROSITE" id="PS50949">
    <property type="entry name" value="HTH_GNTR"/>
    <property type="match status" value="1"/>
</dbReference>
<evidence type="ECO:0000259" key="4">
    <source>
        <dbReference type="PROSITE" id="PS50949"/>
    </source>
</evidence>
<dbReference type="Gene3D" id="1.10.10.10">
    <property type="entry name" value="Winged helix-like DNA-binding domain superfamily/Winged helix DNA-binding domain"/>
    <property type="match status" value="1"/>
</dbReference>
<comment type="caution">
    <text evidence="5">The sequence shown here is derived from an EMBL/GenBank/DDBJ whole genome shotgun (WGS) entry which is preliminary data.</text>
</comment>
<dbReference type="GO" id="GO:0045892">
    <property type="term" value="P:negative regulation of DNA-templated transcription"/>
    <property type="evidence" value="ECO:0007669"/>
    <property type="project" value="TreeGrafter"/>
</dbReference>
<organism evidence="5 6">
    <name type="scientific">Peribacillus simplex</name>
    <dbReference type="NCBI Taxonomy" id="1478"/>
    <lineage>
        <taxon>Bacteria</taxon>
        <taxon>Bacillati</taxon>
        <taxon>Bacillota</taxon>
        <taxon>Bacilli</taxon>
        <taxon>Bacillales</taxon>
        <taxon>Bacillaceae</taxon>
        <taxon>Peribacillus</taxon>
    </lineage>
</organism>
<evidence type="ECO:0000313" key="6">
    <source>
        <dbReference type="Proteomes" id="UP000064189"/>
    </source>
</evidence>
<gene>
    <name evidence="5" type="ORF">AS888_17515</name>
</gene>
<feature type="domain" description="HTH gntR-type" evidence="4">
    <location>
        <begin position="11"/>
        <end position="79"/>
    </location>
</feature>
<keyword evidence="2" id="KW-0238">DNA-binding</keyword>
<dbReference type="InterPro" id="IPR036388">
    <property type="entry name" value="WH-like_DNA-bd_sf"/>
</dbReference>
<keyword evidence="1" id="KW-0805">Transcription regulation</keyword>
<dbReference type="CDD" id="cd07377">
    <property type="entry name" value="WHTH_GntR"/>
    <property type="match status" value="1"/>
</dbReference>
<proteinExistence type="predicted"/>
<dbReference type="FunFam" id="1.10.10.10:FF:000079">
    <property type="entry name" value="GntR family transcriptional regulator"/>
    <property type="match status" value="1"/>
</dbReference>
<keyword evidence="3" id="KW-0804">Transcription</keyword>
<dbReference type="SMART" id="SM00866">
    <property type="entry name" value="UTRA"/>
    <property type="match status" value="1"/>
</dbReference>
<dbReference type="SMART" id="SM00345">
    <property type="entry name" value="HTH_GNTR"/>
    <property type="match status" value="1"/>
</dbReference>
<accession>A0A109N0T2</accession>
<protein>
    <submittedName>
        <fullName evidence="5">GntR family transcriptional regulator</fullName>
    </submittedName>
</protein>